<name>A0ABY9BV13_VITVI</name>
<protein>
    <submittedName>
        <fullName evidence="2">Uncharacterized protein</fullName>
    </submittedName>
</protein>
<keyword evidence="3" id="KW-1185">Reference proteome</keyword>
<feature type="compositionally biased region" description="Polar residues" evidence="1">
    <location>
        <begin position="43"/>
        <end position="57"/>
    </location>
</feature>
<gene>
    <name evidence="2" type="ORF">VitviT2T_005832</name>
</gene>
<accession>A0ABY9BV13</accession>
<proteinExistence type="predicted"/>
<organism evidence="2 3">
    <name type="scientific">Vitis vinifera</name>
    <name type="common">Grape</name>
    <dbReference type="NCBI Taxonomy" id="29760"/>
    <lineage>
        <taxon>Eukaryota</taxon>
        <taxon>Viridiplantae</taxon>
        <taxon>Streptophyta</taxon>
        <taxon>Embryophyta</taxon>
        <taxon>Tracheophyta</taxon>
        <taxon>Spermatophyta</taxon>
        <taxon>Magnoliopsida</taxon>
        <taxon>eudicotyledons</taxon>
        <taxon>Gunneridae</taxon>
        <taxon>Pentapetalae</taxon>
        <taxon>rosids</taxon>
        <taxon>Vitales</taxon>
        <taxon>Vitaceae</taxon>
        <taxon>Viteae</taxon>
        <taxon>Vitis</taxon>
    </lineage>
</organism>
<feature type="compositionally biased region" description="Basic residues" evidence="1">
    <location>
        <begin position="1"/>
        <end position="12"/>
    </location>
</feature>
<evidence type="ECO:0000313" key="2">
    <source>
        <dbReference type="EMBL" id="WJZ86372.1"/>
    </source>
</evidence>
<evidence type="ECO:0000313" key="3">
    <source>
        <dbReference type="Proteomes" id="UP001227230"/>
    </source>
</evidence>
<feature type="region of interest" description="Disordered" evidence="1">
    <location>
        <begin position="1"/>
        <end position="69"/>
    </location>
</feature>
<dbReference type="EMBL" id="CP126651">
    <property type="protein sequence ID" value="WJZ86372.1"/>
    <property type="molecule type" value="Genomic_DNA"/>
</dbReference>
<evidence type="ECO:0000256" key="1">
    <source>
        <dbReference type="SAM" id="MobiDB-lite"/>
    </source>
</evidence>
<sequence length="132" mass="14984">MARPPRRHRRARRELDSDVPFPSPQRPTQLSPHIDSDEPSAPQRPTQSSLSPFNSGSAGVMGTALPVLPHGTPELQRMLIRIKERVKKMRKQLDKIDVEFGGVRRAGVDTEMESLHVKEYKFYSVAKLECLK</sequence>
<dbReference type="Proteomes" id="UP001227230">
    <property type="component" value="Chromosome 4"/>
</dbReference>
<reference evidence="2 3" key="1">
    <citation type="journal article" date="2023" name="Hortic Res">
        <title>The complete reference genome for grapevine (Vitis vinifera L.) genetics and breeding.</title>
        <authorList>
            <person name="Shi X."/>
            <person name="Cao S."/>
            <person name="Wang X."/>
            <person name="Huang S."/>
            <person name="Wang Y."/>
            <person name="Liu Z."/>
            <person name="Liu W."/>
            <person name="Leng X."/>
            <person name="Peng Y."/>
            <person name="Wang N."/>
            <person name="Wang Y."/>
            <person name="Ma Z."/>
            <person name="Xu X."/>
            <person name="Zhang F."/>
            <person name="Xue H."/>
            <person name="Zhong H."/>
            <person name="Wang Y."/>
            <person name="Zhang K."/>
            <person name="Velt A."/>
            <person name="Avia K."/>
            <person name="Holtgrawe D."/>
            <person name="Grimplet J."/>
            <person name="Matus J.T."/>
            <person name="Ware D."/>
            <person name="Wu X."/>
            <person name="Wang H."/>
            <person name="Liu C."/>
            <person name="Fang Y."/>
            <person name="Rustenholz C."/>
            <person name="Cheng Z."/>
            <person name="Xiao H."/>
            <person name="Zhou Y."/>
        </authorList>
    </citation>
    <scope>NUCLEOTIDE SEQUENCE [LARGE SCALE GENOMIC DNA]</scope>
    <source>
        <strain evidence="3">cv. Pinot noir / PN40024</strain>
        <tissue evidence="2">Leaf</tissue>
    </source>
</reference>